<name>A0AAX4JCM6_9MICR</name>
<gene>
    <name evidence="2" type="ORF">VNE69_06076</name>
</gene>
<proteinExistence type="predicted"/>
<keyword evidence="1" id="KW-0732">Signal</keyword>
<accession>A0AAX4JCM6</accession>
<feature type="signal peptide" evidence="1">
    <location>
        <begin position="1"/>
        <end position="22"/>
    </location>
</feature>
<protein>
    <submittedName>
        <fullName evidence="2">Uncharacterized protein</fullName>
    </submittedName>
</protein>
<dbReference type="GeneID" id="90541573"/>
<keyword evidence="3" id="KW-1185">Reference proteome</keyword>
<sequence length="770" mass="92454">MNFVKIFALLLFIQSYIRVYDKEEINKKIYEELKKMMMKKIEKKEYVEFNSSEEFIKVHIYLNEENHILNINIENIKTPEANASIEKFEFHYDDKSINEITEYIEFYVEQYSQKKNNDSIILVYDSECFEACPILKDVIKHIKSINENRKINNKCWGEYYNYICATDCYLLKMLMGIKCGIVLNEYDISIFDFHFYYISKYNDRCIRFYIKKGELCYLFELNIEELNIDALISLNDTNIKLNSDFDGIIINKLLILCKLSDMDDIEKYETTTEYIFTPNMINIPEFNFKLVMESNKISFNLSSGTYEYFIMNKSINEDCKLYIEEKKFLDVKFFFENTPITQNVLDDFKAVELLFRIFRNNNKIEFLITKIFKNKGSGLNLICAHLLLSMEIINQNDHNLLLRGNEESENEVISRCMDIIKKNYLIINGLQFYLFKKCLLMEAAKFVCENNVEDDLVYKTLKEIYHLNEKKNVTNIIDLSTKKEDIYFLKTIQEAILTYKDHIRYYKYSILSHLCRISFMFIEMDDFFGNAYEQYKHQKDKFIHFLKLDKNEVDKNTKIIMNNLSKNTMIEYKYQEKRKQKKKTFQKLKEIFDKYLLGEELSKIIENSQNLDIKNIYMEKIRSNLENNLISEGIQKIEAAFYNYKLIKEEKYFGQISIELKKLMFSVSLNEEEVFEYKIKQEDCFKKKIYIVLKNKTIEAGKTELLKIFKILFNSFFEKDTSKREKNEKYLETIKLVLKRQQLEDFINEELGLDLHSELVKVLKMYDQTE</sequence>
<dbReference type="RefSeq" id="XP_065329900.1">
    <property type="nucleotide sequence ID" value="XM_065473828.1"/>
</dbReference>
<reference evidence="2" key="1">
    <citation type="journal article" date="2024" name="BMC Genomics">
        <title>Functional annotation of a divergent genome using sequence and structure-based similarity.</title>
        <authorList>
            <person name="Svedberg D."/>
            <person name="Winiger R.R."/>
            <person name="Berg A."/>
            <person name="Sharma H."/>
            <person name="Tellgren-Roth C."/>
            <person name="Debrunner-Vossbrinck B.A."/>
            <person name="Vossbrinck C.R."/>
            <person name="Barandun J."/>
        </authorList>
    </citation>
    <scope>NUCLEOTIDE SEQUENCE</scope>
    <source>
        <strain evidence="2">Illinois isolate</strain>
    </source>
</reference>
<dbReference type="KEGG" id="vnx:VNE69_06076"/>
<organism evidence="2 3">
    <name type="scientific">Vairimorpha necatrix</name>
    <dbReference type="NCBI Taxonomy" id="6039"/>
    <lineage>
        <taxon>Eukaryota</taxon>
        <taxon>Fungi</taxon>
        <taxon>Fungi incertae sedis</taxon>
        <taxon>Microsporidia</taxon>
        <taxon>Nosematidae</taxon>
        <taxon>Vairimorpha</taxon>
    </lineage>
</organism>
<dbReference type="AlphaFoldDB" id="A0AAX4JCM6"/>
<evidence type="ECO:0000313" key="2">
    <source>
        <dbReference type="EMBL" id="WUR03755.1"/>
    </source>
</evidence>
<feature type="chain" id="PRO_5043410725" evidence="1">
    <location>
        <begin position="23"/>
        <end position="770"/>
    </location>
</feature>
<dbReference type="Proteomes" id="UP001334084">
    <property type="component" value="Chromosome 6"/>
</dbReference>
<dbReference type="EMBL" id="CP142731">
    <property type="protein sequence ID" value="WUR03755.1"/>
    <property type="molecule type" value="Genomic_DNA"/>
</dbReference>
<evidence type="ECO:0000313" key="3">
    <source>
        <dbReference type="Proteomes" id="UP001334084"/>
    </source>
</evidence>
<evidence type="ECO:0000256" key="1">
    <source>
        <dbReference type="SAM" id="SignalP"/>
    </source>
</evidence>